<evidence type="ECO:0000313" key="3">
    <source>
        <dbReference type="Proteomes" id="UP000005408"/>
    </source>
</evidence>
<proteinExistence type="predicted"/>
<sequence length="342" mass="39434">MERILELVDIIPDFCAFDPENLNDYAKNLVREAMYQTQVTYTSYKTRLNHEKEMRDLKIKLEAGQKVDLLCETSRETENDIRQSLSVFEEILETKFEDECEAQTAKQFEQELNAFAASLEHELAVVQERHDIHLDVLRQEISTICLRLEKITEEHDQEKITLSSEYEEKIQTMQDELDCIKIDHEDELEQVRQDILTAVSAIKANEEQSEEQLADQVKVLNRQLTSQKENFVAALEQLQKSLTVTGSNDTLAQKLEEQIEHLQSSGTLHPDQLHICPVSPIPTSPPPIREIEEPLDENSDECSENRCVANALDKSSHDYELELLKKEKEEALAEEVKTTKLP</sequence>
<dbReference type="EnsemblMetazoa" id="G1115.2">
    <property type="protein sequence ID" value="G1115.2:cds"/>
    <property type="gene ID" value="G1115"/>
</dbReference>
<protein>
    <submittedName>
        <fullName evidence="2">Uncharacterized protein</fullName>
    </submittedName>
</protein>
<evidence type="ECO:0000313" key="2">
    <source>
        <dbReference type="EnsemblMetazoa" id="G1115.2:cds"/>
    </source>
</evidence>
<keyword evidence="1" id="KW-0175">Coiled coil</keyword>
<evidence type="ECO:0000256" key="1">
    <source>
        <dbReference type="SAM" id="Coils"/>
    </source>
</evidence>
<name>A0A8W8HVP3_MAGGI</name>
<dbReference type="Proteomes" id="UP000005408">
    <property type="component" value="Unassembled WGS sequence"/>
</dbReference>
<reference evidence="2" key="1">
    <citation type="submission" date="2022-08" db="UniProtKB">
        <authorList>
            <consortium name="EnsemblMetazoa"/>
        </authorList>
    </citation>
    <scope>IDENTIFICATION</scope>
    <source>
        <strain evidence="2">05x7-T-G4-1.051#20</strain>
    </source>
</reference>
<organism evidence="2 3">
    <name type="scientific">Magallana gigas</name>
    <name type="common">Pacific oyster</name>
    <name type="synonym">Crassostrea gigas</name>
    <dbReference type="NCBI Taxonomy" id="29159"/>
    <lineage>
        <taxon>Eukaryota</taxon>
        <taxon>Metazoa</taxon>
        <taxon>Spiralia</taxon>
        <taxon>Lophotrochozoa</taxon>
        <taxon>Mollusca</taxon>
        <taxon>Bivalvia</taxon>
        <taxon>Autobranchia</taxon>
        <taxon>Pteriomorphia</taxon>
        <taxon>Ostreida</taxon>
        <taxon>Ostreoidea</taxon>
        <taxon>Ostreidae</taxon>
        <taxon>Magallana</taxon>
    </lineage>
</organism>
<dbReference type="AlphaFoldDB" id="A0A8W8HVP3"/>
<feature type="coiled-coil region" evidence="1">
    <location>
        <begin position="163"/>
        <end position="241"/>
    </location>
</feature>
<accession>A0A8W8HVP3</accession>
<keyword evidence="3" id="KW-1185">Reference proteome</keyword>